<dbReference type="RefSeq" id="WP_249514379.1">
    <property type="nucleotide sequence ID" value="NZ_CP093366.1"/>
</dbReference>
<dbReference type="EMBL" id="CP093366">
    <property type="protein sequence ID" value="UQS82109.1"/>
    <property type="molecule type" value="Genomic_DNA"/>
</dbReference>
<feature type="transmembrane region" description="Helical" evidence="6">
    <location>
        <begin position="82"/>
        <end position="106"/>
    </location>
</feature>
<dbReference type="Proteomes" id="UP000831495">
    <property type="component" value="Chromosome"/>
</dbReference>
<evidence type="ECO:0000259" key="7">
    <source>
        <dbReference type="Pfam" id="PF04138"/>
    </source>
</evidence>
<sequence>MNKIWLLIKKYEKVWSYLFFGGLTTLINLVVFNVLYTWQHLLGYQLANVLAWFLSVLFAYITNKRYVFDSHQNSQQAMRTELFSFFFFRVLSLVLDLLIMQIGVGILQQNAFWVKLVDNVLVVIANYFFSKIFIFKEH</sequence>
<evidence type="ECO:0000256" key="4">
    <source>
        <dbReference type="ARBA" id="ARBA00022989"/>
    </source>
</evidence>
<dbReference type="InterPro" id="IPR007267">
    <property type="entry name" value="GtrA_DPMS_TM"/>
</dbReference>
<name>A0ABY4P944_9LACO</name>
<keyword evidence="4 6" id="KW-1133">Transmembrane helix</keyword>
<comment type="similarity">
    <text evidence="2">Belongs to the GtrA family.</text>
</comment>
<feature type="transmembrane region" description="Helical" evidence="6">
    <location>
        <begin position="42"/>
        <end position="61"/>
    </location>
</feature>
<keyword evidence="5 6" id="KW-0472">Membrane</keyword>
<dbReference type="PANTHER" id="PTHR38459">
    <property type="entry name" value="PROPHAGE BACTOPRENOL-LINKED GLUCOSE TRANSLOCASE HOMOLOG"/>
    <property type="match status" value="1"/>
</dbReference>
<feature type="transmembrane region" description="Helical" evidence="6">
    <location>
        <begin position="112"/>
        <end position="129"/>
    </location>
</feature>
<dbReference type="PANTHER" id="PTHR38459:SF5">
    <property type="entry name" value="CELL WALL TEICHOIC ACID GLYCOSYLATION PROTEIN GTCA"/>
    <property type="match status" value="1"/>
</dbReference>
<dbReference type="InterPro" id="IPR051401">
    <property type="entry name" value="GtrA_CellWall_Glycosyl"/>
</dbReference>
<evidence type="ECO:0000256" key="5">
    <source>
        <dbReference type="ARBA" id="ARBA00023136"/>
    </source>
</evidence>
<evidence type="ECO:0000313" key="8">
    <source>
        <dbReference type="EMBL" id="UQS82109.1"/>
    </source>
</evidence>
<keyword evidence="3 6" id="KW-0812">Transmembrane</keyword>
<proteinExistence type="inferred from homology"/>
<organism evidence="8 9">
    <name type="scientific">Bombilactobacillus folatiphilus</name>
    <dbReference type="NCBI Taxonomy" id="2923362"/>
    <lineage>
        <taxon>Bacteria</taxon>
        <taxon>Bacillati</taxon>
        <taxon>Bacillota</taxon>
        <taxon>Bacilli</taxon>
        <taxon>Lactobacillales</taxon>
        <taxon>Lactobacillaceae</taxon>
        <taxon>Bombilactobacillus</taxon>
    </lineage>
</organism>
<protein>
    <submittedName>
        <fullName evidence="8">GtrA family protein</fullName>
    </submittedName>
</protein>
<gene>
    <name evidence="8" type="ORF">MOO45_07990</name>
</gene>
<reference evidence="8" key="1">
    <citation type="journal article" date="2022" name="Int. J. Syst. Evol. Microbiol.">
        <title>Apilactobacillus apisilvae sp. nov., Nicolia spurrieriana gen. nov. sp. nov., Bombilactobacillus folatiphilus sp. nov. and Bombilactobacillus thymidiniphilus sp. nov., four new lactic acid bacterial isolates from stingless bees Tetragonula carbonaria and Austroplebeia australis.</title>
        <authorList>
            <person name="Oliphant S.A."/>
            <person name="Watson-Haigh N.S."/>
            <person name="Sumby K.M."/>
            <person name="Gardner J."/>
            <person name="Groom S."/>
            <person name="Jiranek V."/>
        </authorList>
    </citation>
    <scope>NUCLEOTIDE SEQUENCE</scope>
    <source>
        <strain evidence="8">SG4_D2</strain>
    </source>
</reference>
<accession>A0ABY4P944</accession>
<feature type="transmembrane region" description="Helical" evidence="6">
    <location>
        <begin position="14"/>
        <end position="36"/>
    </location>
</feature>
<keyword evidence="9" id="KW-1185">Reference proteome</keyword>
<dbReference type="Pfam" id="PF04138">
    <property type="entry name" value="GtrA_DPMS_TM"/>
    <property type="match status" value="1"/>
</dbReference>
<feature type="domain" description="GtrA/DPMS transmembrane" evidence="7">
    <location>
        <begin position="17"/>
        <end position="135"/>
    </location>
</feature>
<evidence type="ECO:0000313" key="9">
    <source>
        <dbReference type="Proteomes" id="UP000831495"/>
    </source>
</evidence>
<evidence type="ECO:0000256" key="2">
    <source>
        <dbReference type="ARBA" id="ARBA00009399"/>
    </source>
</evidence>
<evidence type="ECO:0000256" key="1">
    <source>
        <dbReference type="ARBA" id="ARBA00004141"/>
    </source>
</evidence>
<evidence type="ECO:0000256" key="6">
    <source>
        <dbReference type="SAM" id="Phobius"/>
    </source>
</evidence>
<comment type="subcellular location">
    <subcellularLocation>
        <location evidence="1">Membrane</location>
        <topology evidence="1">Multi-pass membrane protein</topology>
    </subcellularLocation>
</comment>
<evidence type="ECO:0000256" key="3">
    <source>
        <dbReference type="ARBA" id="ARBA00022692"/>
    </source>
</evidence>